<keyword evidence="1" id="KW-0949">S-adenosyl-L-methionine</keyword>
<dbReference type="GO" id="GO:0046872">
    <property type="term" value="F:metal ion binding"/>
    <property type="evidence" value="ECO:0007669"/>
    <property type="project" value="UniProtKB-KW"/>
</dbReference>
<evidence type="ECO:0000259" key="5">
    <source>
        <dbReference type="PROSITE" id="PS51918"/>
    </source>
</evidence>
<dbReference type="PANTHER" id="PTHR11228">
    <property type="entry name" value="RADICAL SAM DOMAIN PROTEIN"/>
    <property type="match status" value="1"/>
</dbReference>
<feature type="domain" description="Radical SAM core" evidence="5">
    <location>
        <begin position="1"/>
        <end position="235"/>
    </location>
</feature>
<keyword evidence="4" id="KW-0411">Iron-sulfur</keyword>
<dbReference type="KEGG" id="lba:Lebu_1066"/>
<dbReference type="SMART" id="SM00729">
    <property type="entry name" value="Elp3"/>
    <property type="match status" value="1"/>
</dbReference>
<evidence type="ECO:0000256" key="3">
    <source>
        <dbReference type="ARBA" id="ARBA00023004"/>
    </source>
</evidence>
<dbReference type="GO" id="GO:0051536">
    <property type="term" value="F:iron-sulfur cluster binding"/>
    <property type="evidence" value="ECO:0007669"/>
    <property type="project" value="UniProtKB-KW"/>
</dbReference>
<organism evidence="6 7">
    <name type="scientific">Leptotrichia buccalis (strain ATCC 14201 / DSM 1135 / JCM 12969 / NCTC 10249 / C-1013-b)</name>
    <dbReference type="NCBI Taxonomy" id="523794"/>
    <lineage>
        <taxon>Bacteria</taxon>
        <taxon>Fusobacteriati</taxon>
        <taxon>Fusobacteriota</taxon>
        <taxon>Fusobacteriia</taxon>
        <taxon>Fusobacteriales</taxon>
        <taxon>Leptotrichiaceae</taxon>
        <taxon>Leptotrichia</taxon>
    </lineage>
</organism>
<gene>
    <name evidence="6" type="ordered locus">Lebu_1066</name>
</gene>
<dbReference type="PROSITE" id="PS51918">
    <property type="entry name" value="RADICAL_SAM"/>
    <property type="match status" value="1"/>
</dbReference>
<accession>C7N9Y5</accession>
<dbReference type="PANTHER" id="PTHR11228:SF7">
    <property type="entry name" value="PQQA PEPTIDE CYCLASE"/>
    <property type="match status" value="1"/>
</dbReference>
<dbReference type="eggNOG" id="COG2896">
    <property type="taxonomic scope" value="Bacteria"/>
</dbReference>
<dbReference type="Gene3D" id="3.20.20.70">
    <property type="entry name" value="Aldolase class I"/>
    <property type="match status" value="1"/>
</dbReference>
<dbReference type="GO" id="GO:0003824">
    <property type="term" value="F:catalytic activity"/>
    <property type="evidence" value="ECO:0007669"/>
    <property type="project" value="InterPro"/>
</dbReference>
<reference evidence="6 7" key="1">
    <citation type="journal article" date="2009" name="Stand. Genomic Sci.">
        <title>Complete genome sequence of Leptotrichia buccalis type strain (C-1013-b).</title>
        <authorList>
            <person name="Ivanova N."/>
            <person name="Gronow S."/>
            <person name="Lapidus A."/>
            <person name="Copeland A."/>
            <person name="Glavina Del Rio T."/>
            <person name="Nolan M."/>
            <person name="Lucas S."/>
            <person name="Chen F."/>
            <person name="Tice H."/>
            <person name="Cheng J.F."/>
            <person name="Saunders E."/>
            <person name="Bruce D."/>
            <person name="Goodwin L."/>
            <person name="Brettin T."/>
            <person name="Detter J.C."/>
            <person name="Han C."/>
            <person name="Pitluck S."/>
            <person name="Mikhailova N."/>
            <person name="Pati A."/>
            <person name="Mavrommatis K."/>
            <person name="Chen A."/>
            <person name="Palaniappan K."/>
            <person name="Land M."/>
            <person name="Hauser L."/>
            <person name="Chang Y.J."/>
            <person name="Jeffries C.D."/>
            <person name="Chain P."/>
            <person name="Rohde C."/>
            <person name="Goker M."/>
            <person name="Bristow J."/>
            <person name="Eisen J.A."/>
            <person name="Markowitz V."/>
            <person name="Hugenholtz P."/>
            <person name="Kyrpides N.C."/>
            <person name="Klenk H.P."/>
        </authorList>
    </citation>
    <scope>NUCLEOTIDE SEQUENCE [LARGE SCALE GENOMIC DNA]</scope>
    <source>
        <strain evidence="7">ATCC 14201 / DSM 1135 / JCM 12969 / NCTC 10249 / C-1013-b</strain>
    </source>
</reference>
<dbReference type="SFLD" id="SFLDG01067">
    <property type="entry name" value="SPASM/twitch_domain_containing"/>
    <property type="match status" value="1"/>
</dbReference>
<proteinExistence type="predicted"/>
<dbReference type="SFLD" id="SFLDS00029">
    <property type="entry name" value="Radical_SAM"/>
    <property type="match status" value="1"/>
</dbReference>
<dbReference type="SMR" id="C7N9Y5"/>
<dbReference type="RefSeq" id="WP_015769311.1">
    <property type="nucleotide sequence ID" value="NC_013192.1"/>
</dbReference>
<protein>
    <submittedName>
        <fullName evidence="6">Radical SAM domain protein</fullName>
    </submittedName>
</protein>
<keyword evidence="2" id="KW-0479">Metal-binding</keyword>
<dbReference type="HOGENOM" id="CLU_009273_0_1_0"/>
<keyword evidence="7" id="KW-1185">Reference proteome</keyword>
<dbReference type="OrthoDB" id="9763993at2"/>
<dbReference type="Proteomes" id="UP000001910">
    <property type="component" value="Chromosome"/>
</dbReference>
<evidence type="ECO:0000256" key="2">
    <source>
        <dbReference type="ARBA" id="ARBA00022723"/>
    </source>
</evidence>
<dbReference type="EMBL" id="CP001685">
    <property type="protein sequence ID" value="ACV38966.1"/>
    <property type="molecule type" value="Genomic_DNA"/>
</dbReference>
<dbReference type="STRING" id="523794.Lebu_1066"/>
<evidence type="ECO:0000256" key="1">
    <source>
        <dbReference type="ARBA" id="ARBA00022691"/>
    </source>
</evidence>
<dbReference type="InterPro" id="IPR058240">
    <property type="entry name" value="rSAM_sf"/>
</dbReference>
<dbReference type="InterPro" id="IPR050377">
    <property type="entry name" value="Radical_SAM_PqqE_MftC-like"/>
</dbReference>
<keyword evidence="3" id="KW-0408">Iron</keyword>
<dbReference type="CDD" id="cd01335">
    <property type="entry name" value="Radical_SAM"/>
    <property type="match status" value="1"/>
</dbReference>
<evidence type="ECO:0000313" key="7">
    <source>
        <dbReference type="Proteomes" id="UP000001910"/>
    </source>
</evidence>
<dbReference type="AlphaFoldDB" id="C7N9Y5"/>
<dbReference type="Pfam" id="PF04055">
    <property type="entry name" value="Radical_SAM"/>
    <property type="match status" value="1"/>
</dbReference>
<sequence>MEISKSLRISLTEKCNYRCFFCHEEGLDMSKKRISKTKEEVYDLIEIALKNGYNDLTFTDGEPLTKKKDIQWYFKKLDHKKMYPDITIVTNGFLMDDELLECVSKYKGNFKFNISLHSLNPEDYEKIICLAENLNSEKVMDVRFKKVVENIRKAKLRNLNIKLNFVLLKGINTGKDKIREILEFALQNNIDYIKFLELLVIEGKKELYKYFTEIEQIEEVWKDELKLLLKDIPRRKLYLYKDKLKVELQKCTCSFGCSNCLKNRDVNLTAELKYFPCFILSNENYEVKRENLLEKVKLGNEKIMDLLRSMEKTVHC</sequence>
<evidence type="ECO:0000313" key="6">
    <source>
        <dbReference type="EMBL" id="ACV38966.1"/>
    </source>
</evidence>
<evidence type="ECO:0000256" key="4">
    <source>
        <dbReference type="ARBA" id="ARBA00023014"/>
    </source>
</evidence>
<dbReference type="InterPro" id="IPR006638">
    <property type="entry name" value="Elp3/MiaA/NifB-like_rSAM"/>
</dbReference>
<dbReference type="SUPFAM" id="SSF102114">
    <property type="entry name" value="Radical SAM enzymes"/>
    <property type="match status" value="1"/>
</dbReference>
<dbReference type="InterPro" id="IPR013785">
    <property type="entry name" value="Aldolase_TIM"/>
</dbReference>
<dbReference type="InterPro" id="IPR007197">
    <property type="entry name" value="rSAM"/>
</dbReference>
<name>C7N9Y5_LEPBD</name>